<dbReference type="Proteomes" id="UP000011729">
    <property type="component" value="Chromosome"/>
</dbReference>
<dbReference type="HOGENOM" id="CLU_1783080_0_0_5"/>
<gene>
    <name evidence="2" type="ordered locus">BAnh1_11310</name>
</gene>
<keyword evidence="1" id="KW-0472">Membrane</keyword>
<dbReference type="eggNOG" id="ENOG502ZG4E">
    <property type="taxonomic scope" value="Bacteria"/>
</dbReference>
<dbReference type="KEGG" id="baus:BAnh1_11310"/>
<proteinExistence type="predicted"/>
<evidence type="ECO:0000256" key="1">
    <source>
        <dbReference type="SAM" id="Phobius"/>
    </source>
</evidence>
<reference evidence="2 3" key="1">
    <citation type="journal article" date="2013" name="PLoS Genet.">
        <title>A gene transfer agent and a dynamic repertoire of secretion systems hold the keys to the explosive radiation of the emerging pathogen Bartonella.</title>
        <authorList>
            <person name="Guy L."/>
            <person name="Nystedt B."/>
            <person name="Toft C."/>
            <person name="Zaremba-Niedzwiedzka K."/>
            <person name="Berglund E.C."/>
            <person name="Granberg F."/>
            <person name="Naslund K."/>
            <person name="Eriksson A.S."/>
            <person name="Andersson S.G."/>
        </authorList>
    </citation>
    <scope>NUCLEOTIDE SEQUENCE [LARGE SCALE GENOMIC DNA]</scope>
    <source>
        <strain evidence="2 3">Aust/NH1</strain>
    </source>
</reference>
<evidence type="ECO:0000313" key="3">
    <source>
        <dbReference type="Proteomes" id="UP000011729"/>
    </source>
</evidence>
<protein>
    <submittedName>
        <fullName evidence="2">Putative membrane protein</fullName>
    </submittedName>
</protein>
<name>M1N560_BARAA</name>
<keyword evidence="1" id="KW-0812">Transmembrane</keyword>
<dbReference type="OrthoDB" id="7926304at2"/>
<sequence length="145" mass="16178">MSKFITPLLSYLVGEKVKNTVTRIRIQTICYGITGFALFMAVLFLSFAGFISLCSISGPVTAASIMLLIWLFVAGLSVFVGRLLAAYQRHNHRKQLEEQRHKLIQESAFSGVEILSKHLPLAKLGIPALGLATYLLWRRDKKDPS</sequence>
<feature type="transmembrane region" description="Helical" evidence="1">
    <location>
        <begin position="63"/>
        <end position="85"/>
    </location>
</feature>
<dbReference type="EMBL" id="CP003123">
    <property type="protein sequence ID" value="AGF74999.1"/>
    <property type="molecule type" value="Genomic_DNA"/>
</dbReference>
<accession>M1N560</accession>
<keyword evidence="3" id="KW-1185">Reference proteome</keyword>
<dbReference type="AlphaFoldDB" id="M1N560"/>
<dbReference type="PATRIC" id="fig|1094489.3.peg.1385"/>
<organism evidence="2 3">
    <name type="scientific">Bartonella australis (strain Aust/NH1)</name>
    <dbReference type="NCBI Taxonomy" id="1094489"/>
    <lineage>
        <taxon>Bacteria</taxon>
        <taxon>Pseudomonadati</taxon>
        <taxon>Pseudomonadota</taxon>
        <taxon>Alphaproteobacteria</taxon>
        <taxon>Hyphomicrobiales</taxon>
        <taxon>Bartonellaceae</taxon>
        <taxon>Bartonella</taxon>
    </lineage>
</organism>
<feature type="transmembrane region" description="Helical" evidence="1">
    <location>
        <begin position="28"/>
        <end position="51"/>
    </location>
</feature>
<dbReference type="RefSeq" id="WP_015398502.1">
    <property type="nucleotide sequence ID" value="NC_020300.1"/>
</dbReference>
<keyword evidence="1" id="KW-1133">Transmembrane helix</keyword>
<evidence type="ECO:0000313" key="2">
    <source>
        <dbReference type="EMBL" id="AGF74999.1"/>
    </source>
</evidence>